<name>A0A1F6VPK7_9BACT</name>
<dbReference type="STRING" id="1801748.A3B84_00070"/>
<sequence length="253" mass="29159">MEGKIKFGGMVKEFFHDKSLKKEKEKIKDKERSWGVYDSNLLEFGSTFYASLPTEYEFKSWKEGLRLYIENTLSLERKEKLTAVEFGGPGSRFFSGFSNDFFRKTIGVCLADIRNENLKVEDSKSNHYVITGDILDVHNDEIFKEIRAKLDVNKIDLIISRMVGGLNQFEGSKTALDNAVRLWYGLLNENGIMFIQYNYNSINDKEDNIVAECIEKIKSKYPQIDIQLGKGSIRLHKKPGAPEELPEDTHFFV</sequence>
<proteinExistence type="predicted"/>
<dbReference type="Proteomes" id="UP000177112">
    <property type="component" value="Unassembled WGS sequence"/>
</dbReference>
<protein>
    <recommendedName>
        <fullName evidence="3">Methyltransferase type 11 domain-containing protein</fullName>
    </recommendedName>
</protein>
<gene>
    <name evidence="1" type="ORF">A3B84_00070</name>
</gene>
<reference evidence="1 2" key="1">
    <citation type="journal article" date="2016" name="Nat. Commun.">
        <title>Thousands of microbial genomes shed light on interconnected biogeochemical processes in an aquifer system.</title>
        <authorList>
            <person name="Anantharaman K."/>
            <person name="Brown C.T."/>
            <person name="Hug L.A."/>
            <person name="Sharon I."/>
            <person name="Castelle C.J."/>
            <person name="Probst A.J."/>
            <person name="Thomas B.C."/>
            <person name="Singh A."/>
            <person name="Wilkins M.J."/>
            <person name="Karaoz U."/>
            <person name="Brodie E.L."/>
            <person name="Williams K.H."/>
            <person name="Hubbard S.S."/>
            <person name="Banfield J.F."/>
        </authorList>
    </citation>
    <scope>NUCLEOTIDE SEQUENCE [LARGE SCALE GENOMIC DNA]</scope>
</reference>
<organism evidence="1 2">
    <name type="scientific">Candidatus Nomurabacteria bacterium RIFCSPHIGHO2_02_FULL_35_13</name>
    <dbReference type="NCBI Taxonomy" id="1801748"/>
    <lineage>
        <taxon>Bacteria</taxon>
        <taxon>Candidatus Nomuraibacteriota</taxon>
    </lineage>
</organism>
<comment type="caution">
    <text evidence="1">The sequence shown here is derived from an EMBL/GenBank/DDBJ whole genome shotgun (WGS) entry which is preliminary data.</text>
</comment>
<accession>A0A1F6VPK7</accession>
<dbReference type="AlphaFoldDB" id="A0A1F6VPK7"/>
<evidence type="ECO:0000313" key="1">
    <source>
        <dbReference type="EMBL" id="OGI71637.1"/>
    </source>
</evidence>
<dbReference type="EMBL" id="MFTY01000004">
    <property type="protein sequence ID" value="OGI71637.1"/>
    <property type="molecule type" value="Genomic_DNA"/>
</dbReference>
<evidence type="ECO:0000313" key="2">
    <source>
        <dbReference type="Proteomes" id="UP000177112"/>
    </source>
</evidence>
<evidence type="ECO:0008006" key="3">
    <source>
        <dbReference type="Google" id="ProtNLM"/>
    </source>
</evidence>